<dbReference type="InterPro" id="IPR002909">
    <property type="entry name" value="IPT_dom"/>
</dbReference>
<organism evidence="3 4">
    <name type="scientific">Flagellimonas profundi</name>
    <dbReference type="NCBI Taxonomy" id="2915620"/>
    <lineage>
        <taxon>Bacteria</taxon>
        <taxon>Pseudomonadati</taxon>
        <taxon>Bacteroidota</taxon>
        <taxon>Flavobacteriia</taxon>
        <taxon>Flavobacteriales</taxon>
        <taxon>Flavobacteriaceae</taxon>
        <taxon>Flagellimonas</taxon>
    </lineage>
</organism>
<dbReference type="SUPFAM" id="SSF81296">
    <property type="entry name" value="E set domains"/>
    <property type="match status" value="1"/>
</dbReference>
<proteinExistence type="predicted"/>
<feature type="domain" description="IPT/TIG" evidence="2">
    <location>
        <begin position="143"/>
        <end position="201"/>
    </location>
</feature>
<keyword evidence="4" id="KW-1185">Reference proteome</keyword>
<evidence type="ECO:0000256" key="1">
    <source>
        <dbReference type="SAM" id="SignalP"/>
    </source>
</evidence>
<feature type="chain" id="PRO_5045722523" evidence="1">
    <location>
        <begin position="26"/>
        <end position="344"/>
    </location>
</feature>
<gene>
    <name evidence="3" type="ORF">J0654_17470</name>
</gene>
<keyword evidence="1" id="KW-0732">Signal</keyword>
<dbReference type="RefSeq" id="WP_207030395.1">
    <property type="nucleotide sequence ID" value="NZ_JAFLNM010000005.1"/>
</dbReference>
<dbReference type="InterPro" id="IPR013783">
    <property type="entry name" value="Ig-like_fold"/>
</dbReference>
<feature type="signal peptide" evidence="1">
    <location>
        <begin position="1"/>
        <end position="25"/>
    </location>
</feature>
<sequence>MKNSKIKYKLALYLMASIFIGIVSSCSTNDTDDALTAAPVITSVSKAEEGDLAPTSIGYANNMYIIRGSGFMGLEKIYINDTDTYFNPTLVTDSSIFVTVDEDTPYENVSDEIMLVTSSGSVAYHFVIAPPAPQILRGFNPVNANEGDEVTIYGNFFLDPIVTFGTTEAEVISSTLTEIVVKTPAGADKQYVTVTTISGSVTSTYAVGTALYDDIWYFGWDVEPWNNHTYHTDTTAAQGTTYYKKEMGAWDNIQGNWLWDDQLADYAGIRISIKGPDGGMLKLVFNSNWEANPPIFDVTPEWQEYTFTWEELLNADHVQNITFQEFTGNGGEYYFDNIGYILKE</sequence>
<comment type="caution">
    <text evidence="3">The sequence shown here is derived from an EMBL/GenBank/DDBJ whole genome shotgun (WGS) entry which is preliminary data.</text>
</comment>
<name>A0ABS3FL61_9FLAO</name>
<dbReference type="Gene3D" id="2.60.40.10">
    <property type="entry name" value="Immunoglobulins"/>
    <property type="match status" value="2"/>
</dbReference>
<evidence type="ECO:0000259" key="2">
    <source>
        <dbReference type="Pfam" id="PF01833"/>
    </source>
</evidence>
<accession>A0ABS3FL61</accession>
<protein>
    <submittedName>
        <fullName evidence="3">IPT/TIG domain-containing protein</fullName>
    </submittedName>
</protein>
<dbReference type="Pfam" id="PF01833">
    <property type="entry name" value="TIG"/>
    <property type="match status" value="1"/>
</dbReference>
<dbReference type="PROSITE" id="PS51257">
    <property type="entry name" value="PROKAR_LIPOPROTEIN"/>
    <property type="match status" value="1"/>
</dbReference>
<dbReference type="Gene3D" id="2.60.120.430">
    <property type="entry name" value="Galactose-binding lectin"/>
    <property type="match status" value="1"/>
</dbReference>
<evidence type="ECO:0000313" key="3">
    <source>
        <dbReference type="EMBL" id="MBO0343450.1"/>
    </source>
</evidence>
<dbReference type="EMBL" id="JAFLNM010000005">
    <property type="protein sequence ID" value="MBO0343450.1"/>
    <property type="molecule type" value="Genomic_DNA"/>
</dbReference>
<dbReference type="InterPro" id="IPR014756">
    <property type="entry name" value="Ig_E-set"/>
</dbReference>
<reference evidence="3 4" key="1">
    <citation type="submission" date="2021-03" db="EMBL/GenBank/DDBJ databases">
        <title>Muricauda lutimaris sp. nov. and Muricauda ruestringensis sp. nov, two marine members of the Flavobacteriaceae isolated from deep sea sediments of Western Pacific.</title>
        <authorList>
            <person name="Zhao S."/>
            <person name="Liu R."/>
        </authorList>
    </citation>
    <scope>NUCLEOTIDE SEQUENCE [LARGE SCALE GENOMIC DNA]</scope>
    <source>
        <strain evidence="3 4">BC31-3-A3</strain>
    </source>
</reference>
<dbReference type="Proteomes" id="UP000664807">
    <property type="component" value="Unassembled WGS sequence"/>
</dbReference>
<evidence type="ECO:0000313" key="4">
    <source>
        <dbReference type="Proteomes" id="UP000664807"/>
    </source>
</evidence>